<keyword evidence="4" id="KW-0256">Endoplasmic reticulum</keyword>
<dbReference type="RefSeq" id="XP_066630077.1">
    <property type="nucleotide sequence ID" value="XM_066779273.1"/>
</dbReference>
<sequence>MDVPAPKSIFARKRDLLYLSFFAIHIPIVFCVDVLPVYPEWMKPEPLLVLRQWYIDTYQDRFFSAPPCPLLNDPKVPIHLLIYACQTGITTMTCIAEYLSWDSFTNEQKLSLSGLYVPYLALCKWHFPM</sequence>
<keyword evidence="3 7" id="KW-0812">Transmembrane</keyword>
<evidence type="ECO:0000313" key="10">
    <source>
        <dbReference type="Proteomes" id="UP001430584"/>
    </source>
</evidence>
<dbReference type="EMBL" id="JAJVCZ030000008">
    <property type="protein sequence ID" value="KAL0257048.1"/>
    <property type="molecule type" value="Genomic_DNA"/>
</dbReference>
<comment type="subcellular location">
    <subcellularLocation>
        <location evidence="1">Endoplasmic reticulum membrane</location>
        <topology evidence="1">Multi-pass membrane protein</topology>
    </subcellularLocation>
</comment>
<dbReference type="InterPro" id="IPR016964">
    <property type="entry name" value="Sigma2_recept"/>
</dbReference>
<feature type="transmembrane region" description="Helical" evidence="7">
    <location>
        <begin position="16"/>
        <end position="38"/>
    </location>
</feature>
<keyword evidence="6 7" id="KW-0472">Membrane</keyword>
<evidence type="ECO:0000256" key="6">
    <source>
        <dbReference type="ARBA" id="ARBA00023136"/>
    </source>
</evidence>
<evidence type="ECO:0000256" key="5">
    <source>
        <dbReference type="ARBA" id="ARBA00022989"/>
    </source>
</evidence>
<comment type="similarity">
    <text evidence="2">Belongs to the TMEM97/sigma-2 receptor family.</text>
</comment>
<dbReference type="InterPro" id="IPR051987">
    <property type="entry name" value="Sigma-2_receptor-like"/>
</dbReference>
<dbReference type="Pfam" id="PF05241">
    <property type="entry name" value="EBP"/>
    <property type="match status" value="1"/>
</dbReference>
<evidence type="ECO:0000256" key="3">
    <source>
        <dbReference type="ARBA" id="ARBA00022692"/>
    </source>
</evidence>
<evidence type="ECO:0000256" key="1">
    <source>
        <dbReference type="ARBA" id="ARBA00004477"/>
    </source>
</evidence>
<evidence type="ECO:0000256" key="7">
    <source>
        <dbReference type="SAM" id="Phobius"/>
    </source>
</evidence>
<comment type="caution">
    <text evidence="9">The sequence shown here is derived from an EMBL/GenBank/DDBJ whole genome shotgun (WGS) entry which is preliminary data.</text>
</comment>
<accession>A0ABR3C8W1</accession>
<evidence type="ECO:0000256" key="2">
    <source>
        <dbReference type="ARBA" id="ARBA00009096"/>
    </source>
</evidence>
<evidence type="ECO:0000256" key="4">
    <source>
        <dbReference type="ARBA" id="ARBA00022824"/>
    </source>
</evidence>
<dbReference type="PIRSF" id="PIRSF031032">
    <property type="entry name" value="TMP_97_prd"/>
    <property type="match status" value="1"/>
</dbReference>
<evidence type="ECO:0000313" key="9">
    <source>
        <dbReference type="EMBL" id="KAL0257048.1"/>
    </source>
</evidence>
<reference evidence="9 10" key="1">
    <citation type="submission" date="2024-02" db="EMBL/GenBank/DDBJ databases">
        <title>De novo assembly and annotation of 12 fungi associated with fruit tree decline syndrome in Ontario, Canada.</title>
        <authorList>
            <person name="Sulman M."/>
            <person name="Ellouze W."/>
            <person name="Ilyukhin E."/>
        </authorList>
    </citation>
    <scope>NUCLEOTIDE SEQUENCE [LARGE SCALE GENOMIC DNA]</scope>
    <source>
        <strain evidence="9 10">FDS-637</strain>
    </source>
</reference>
<keyword evidence="5 7" id="KW-1133">Transmembrane helix</keyword>
<evidence type="ECO:0000259" key="8">
    <source>
        <dbReference type="Pfam" id="PF05241"/>
    </source>
</evidence>
<dbReference type="Proteomes" id="UP001430584">
    <property type="component" value="Unassembled WGS sequence"/>
</dbReference>
<dbReference type="GeneID" id="92011943"/>
<dbReference type="PANTHER" id="PTHR31204:SF1">
    <property type="entry name" value="SIGMA INTRACELLULAR RECEPTOR 2"/>
    <property type="match status" value="1"/>
</dbReference>
<gene>
    <name evidence="9" type="ORF">SLS55_007858</name>
</gene>
<feature type="domain" description="EXPERA" evidence="8">
    <location>
        <begin position="73"/>
        <end position="122"/>
    </location>
</feature>
<dbReference type="PANTHER" id="PTHR31204">
    <property type="entry name" value="SIGMA INTRACELLULAR RECEPTOR 2"/>
    <property type="match status" value="1"/>
</dbReference>
<proteinExistence type="inferred from homology"/>
<organism evidence="9 10">
    <name type="scientific">Diplodia seriata</name>
    <dbReference type="NCBI Taxonomy" id="420778"/>
    <lineage>
        <taxon>Eukaryota</taxon>
        <taxon>Fungi</taxon>
        <taxon>Dikarya</taxon>
        <taxon>Ascomycota</taxon>
        <taxon>Pezizomycotina</taxon>
        <taxon>Dothideomycetes</taxon>
        <taxon>Dothideomycetes incertae sedis</taxon>
        <taxon>Botryosphaeriales</taxon>
        <taxon>Botryosphaeriaceae</taxon>
        <taxon>Diplodia</taxon>
    </lineage>
</organism>
<protein>
    <recommendedName>
        <fullName evidence="8">EXPERA domain-containing protein</fullName>
    </recommendedName>
</protein>
<name>A0ABR3C8W1_9PEZI</name>
<dbReference type="InterPro" id="IPR033118">
    <property type="entry name" value="EXPERA"/>
</dbReference>
<keyword evidence="10" id="KW-1185">Reference proteome</keyword>